<reference evidence="1" key="1">
    <citation type="journal article" date="2020" name="Nature">
        <title>Giant virus diversity and host interactions through global metagenomics.</title>
        <authorList>
            <person name="Schulz F."/>
            <person name="Roux S."/>
            <person name="Paez-Espino D."/>
            <person name="Jungbluth S."/>
            <person name="Walsh D.A."/>
            <person name="Denef V.J."/>
            <person name="McMahon K.D."/>
            <person name="Konstantinidis K.T."/>
            <person name="Eloe-Fadrosh E.A."/>
            <person name="Kyrpides N.C."/>
            <person name="Woyke T."/>
        </authorList>
    </citation>
    <scope>NUCLEOTIDE SEQUENCE</scope>
    <source>
        <strain evidence="1">GVMAG-M-3300020182-33</strain>
    </source>
</reference>
<organism evidence="1">
    <name type="scientific">viral metagenome</name>
    <dbReference type="NCBI Taxonomy" id="1070528"/>
    <lineage>
        <taxon>unclassified sequences</taxon>
        <taxon>metagenomes</taxon>
        <taxon>organismal metagenomes</taxon>
    </lineage>
</organism>
<evidence type="ECO:0000313" key="1">
    <source>
        <dbReference type="EMBL" id="QHS97788.1"/>
    </source>
</evidence>
<sequence>MSAAGSPLCKRPKTDVVSLDYATWAAKGQSQAERDYLKLLYPHERDDDCFLEEATHTYYVRASPYKCSVSSVWKVFFEEFDATRKAKEMIRKAEVSGIRSFESSIYNLYVYLLMERQITPNCSTFFPIVERTFQCALTYYQDKKWEWGFPGVHEGIASMEQLISHGCMKPEKCKSCYFFAMLAGCSSSDLCLAWNTNGALESFKGTLLHKRAELYMQQLGAWQLEQGRSHVTIGEMLSIPTVLTRTRSASSMDAAMCSVAKHTSADFWNHPATQAYLLSATTCQQSPEFMQLERWMALNPNLSPFRSEWSIFDENAQVAGQVDSLWFDEEAEQGIVMADWKRARELLSSSQALQREQSFGEKGVRSCPFAPSCPNPCAGMYNCSYNHYMVQQHLYADFILRKYDLKVEKMWLVQCHPNLGQTEEDFNVADLPLQPDLAATVLNAFHSGWKKRLAQFPA</sequence>
<dbReference type="EMBL" id="MN739304">
    <property type="protein sequence ID" value="QHS97788.1"/>
    <property type="molecule type" value="Genomic_DNA"/>
</dbReference>
<protein>
    <submittedName>
        <fullName evidence="1">Uncharacterized protein</fullName>
    </submittedName>
</protein>
<accession>A0A6C0C2A2</accession>
<dbReference type="AlphaFoldDB" id="A0A6C0C2A2"/>
<name>A0A6C0C2A2_9ZZZZ</name>
<proteinExistence type="predicted"/>